<evidence type="ECO:0000313" key="1">
    <source>
        <dbReference type="EMBL" id="SVA32186.1"/>
    </source>
</evidence>
<organism evidence="1">
    <name type="scientific">marine metagenome</name>
    <dbReference type="NCBI Taxonomy" id="408172"/>
    <lineage>
        <taxon>unclassified sequences</taxon>
        <taxon>metagenomes</taxon>
        <taxon>ecological metagenomes</taxon>
    </lineage>
</organism>
<gene>
    <name evidence="1" type="ORF">METZ01_LOCUS85040</name>
</gene>
<dbReference type="EMBL" id="UINC01007237">
    <property type="protein sequence ID" value="SVA32186.1"/>
    <property type="molecule type" value="Genomic_DNA"/>
</dbReference>
<protein>
    <submittedName>
        <fullName evidence="1">Uncharacterized protein</fullName>
    </submittedName>
</protein>
<feature type="non-terminal residue" evidence="1">
    <location>
        <position position="1"/>
    </location>
</feature>
<proteinExistence type="predicted"/>
<dbReference type="AlphaFoldDB" id="A0A381UVM6"/>
<accession>A0A381UVM6</accession>
<name>A0A381UVM6_9ZZZZ</name>
<reference evidence="1" key="1">
    <citation type="submission" date="2018-05" db="EMBL/GenBank/DDBJ databases">
        <authorList>
            <person name="Lanie J.A."/>
            <person name="Ng W.-L."/>
            <person name="Kazmierczak K.M."/>
            <person name="Andrzejewski T.M."/>
            <person name="Davidsen T.M."/>
            <person name="Wayne K.J."/>
            <person name="Tettelin H."/>
            <person name="Glass J.I."/>
            <person name="Rusch D."/>
            <person name="Podicherti R."/>
            <person name="Tsui H.-C.T."/>
            <person name="Winkler M.E."/>
        </authorList>
    </citation>
    <scope>NUCLEOTIDE SEQUENCE</scope>
</reference>
<sequence length="82" mass="9124">LFHKAKAKMGFLFGYEADNHAINTVPKETLVKITFAEKGGLRGKGKLEVVKTGFTPANENEFMENYIAGNLTTTGGDEWDEW</sequence>